<dbReference type="InterPro" id="IPR036971">
    <property type="entry name" value="PDEase_catalytic_dom_sf"/>
</dbReference>
<dbReference type="FunFam" id="1.10.1300.10:FF:000001">
    <property type="entry name" value="Phosphodiesterase"/>
    <property type="match status" value="1"/>
</dbReference>
<feature type="binding site" evidence="9">
    <location>
        <position position="196"/>
    </location>
    <ligand>
        <name>Zn(2+)</name>
        <dbReference type="ChEBI" id="CHEBI:29105"/>
        <label>2</label>
    </ligand>
</feature>
<feature type="binding site" evidence="8">
    <location>
        <position position="313"/>
    </location>
    <ligand>
        <name>AMP</name>
        <dbReference type="ChEBI" id="CHEBI:456215"/>
    </ligand>
</feature>
<feature type="binding site" evidence="8">
    <location>
        <position position="364"/>
    </location>
    <ligand>
        <name>AMP</name>
        <dbReference type="ChEBI" id="CHEBI:456215"/>
    </ligand>
</feature>
<dbReference type="Gene3D" id="1.10.1300.10">
    <property type="entry name" value="3'5'-cyclic nucleotide phosphodiesterase, catalytic domain"/>
    <property type="match status" value="1"/>
</dbReference>
<name>A0A6A5FRG2_PERFL</name>
<evidence type="ECO:0000259" key="12">
    <source>
        <dbReference type="PROSITE" id="PS51845"/>
    </source>
</evidence>
<evidence type="ECO:0000256" key="2">
    <source>
        <dbReference type="ARBA" id="ARBA00009517"/>
    </source>
</evidence>
<evidence type="ECO:0000256" key="5">
    <source>
        <dbReference type="ARBA" id="ARBA00023149"/>
    </source>
</evidence>
<feature type="domain" description="PDEase" evidence="12">
    <location>
        <begin position="79"/>
        <end position="408"/>
    </location>
</feature>
<dbReference type="PROSITE" id="PS00126">
    <property type="entry name" value="PDEASE_I_1"/>
    <property type="match status" value="1"/>
</dbReference>
<dbReference type="InterPro" id="IPR002073">
    <property type="entry name" value="PDEase_catalytic_dom"/>
</dbReference>
<evidence type="ECO:0000256" key="8">
    <source>
        <dbReference type="PIRSR" id="PIRSR623088-2"/>
    </source>
</evidence>
<dbReference type="GO" id="GO:0046872">
    <property type="term" value="F:metal ion binding"/>
    <property type="evidence" value="ECO:0007669"/>
    <property type="project" value="UniProtKB-KW"/>
</dbReference>
<reference evidence="13 14" key="1">
    <citation type="submission" date="2019-06" db="EMBL/GenBank/DDBJ databases">
        <title>A chromosome-scale genome assembly of the European perch, Perca fluviatilis.</title>
        <authorList>
            <person name="Roques C."/>
            <person name="Zahm M."/>
            <person name="Cabau C."/>
            <person name="Klopp C."/>
            <person name="Bouchez O."/>
            <person name="Donnadieu C."/>
            <person name="Kuhl H."/>
            <person name="Gislard M."/>
            <person name="Guendouz S."/>
            <person name="Journot L."/>
            <person name="Haffray P."/>
            <person name="Bestin A."/>
            <person name="Morvezen R."/>
            <person name="Feron R."/>
            <person name="Wen M."/>
            <person name="Jouanno E."/>
            <person name="Herpin A."/>
            <person name="Schartl M."/>
            <person name="Postlethwait J."/>
            <person name="Schaerlinger B."/>
            <person name="Chardard D."/>
            <person name="Lecocq T."/>
            <person name="Poncet C."/>
            <person name="Jaffrelo L."/>
            <person name="Lampietro C."/>
            <person name="Guiguen Y."/>
        </authorList>
    </citation>
    <scope>NUCLEOTIDE SEQUENCE [LARGE SCALE GENOMIC DNA]</scope>
    <source>
        <tissue evidence="13">Blood</tissue>
    </source>
</reference>
<dbReference type="GO" id="GO:0006198">
    <property type="term" value="P:cAMP catabolic process"/>
    <property type="evidence" value="ECO:0007669"/>
    <property type="project" value="UniProtKB-UniPathway"/>
</dbReference>
<evidence type="ECO:0000256" key="9">
    <source>
        <dbReference type="PIRSR" id="PIRSR623088-3"/>
    </source>
</evidence>
<dbReference type="InterPro" id="IPR023174">
    <property type="entry name" value="PDEase_CS"/>
</dbReference>
<sequence length="754" mass="86086">MASNKFKRMLNRELSHLSEMSRSGNQVSEYISSTFMDKQNEVEPPSPTLKDKPMSHISGVRKLSHSSSLSSSSMPRFGVNTDHEDELAKELEDMDKWGFNIFRVAEFSNNRPLSCIMYTIFQERELLKTFRIPVDTFVTYVMTLEDHYHGNVAYHNSLHAADVTQSTHVLLSTPALDAVFTDLEILAALFAAAIHDVDHPGVSNQFLINTNSELALMYNDESVLENHHLAVGFKLLHQENCDIFQNLTKRQRQSLRKLVIDMVLATDMSKHMTLLADLKTMVETKKVTSSGVLLLDHYTERTQVLRNMVHCADLSNPTKALPLYRQWTERIMEEFFRQGDKERERGMEISAMCDKHTAIVEKSQVGFIDYIVHPLWETWADLVHPDAQELLDTLEENREWYVSTMPQSPSPPPDRHLQHDRFQFELTLEDLEHNNHNHVHLRSNGGRDICDDIGDSDRTHGGVETEKEDEQNHNSKHNGVQGEDEEEAKENGEEEGEETGEREGEEEEEAKENGEEEGEENGEREGEEEEDAKENGEEEGEETGEREEEEEEEAKENGEGEGEETGERDGEEEEEAKENGEEEGEHGEDQVEEDGGQTDEGNDAVVEEEETKEEEEENEQHQEGEEEEDEGEGENGAENEDIEGELEEENEEREKESEGEEEKENEEGEVEEKEEGEMEEKEEEEAAELEGNVEEEGETEEKEEEAAETEDKVEVGETADVEEEEEKGELEEAEEEEAPVEDGAGKEEEDEDES</sequence>
<dbReference type="InterPro" id="IPR040844">
    <property type="entry name" value="PDE4_UCR"/>
</dbReference>
<evidence type="ECO:0000256" key="6">
    <source>
        <dbReference type="ARBA" id="ARBA00033681"/>
    </source>
</evidence>
<gene>
    <name evidence="13" type="ORF">PFLUV_G00004200</name>
</gene>
<dbReference type="PRINTS" id="PR00387">
    <property type="entry name" value="PDIESTERASE1"/>
</dbReference>
<comment type="similarity">
    <text evidence="2">Belongs to the cyclic nucleotide phosphodiesterase family. PDE4 subfamily.</text>
</comment>
<dbReference type="GO" id="GO:0007165">
    <property type="term" value="P:signal transduction"/>
    <property type="evidence" value="ECO:0007669"/>
    <property type="project" value="InterPro"/>
</dbReference>
<organism evidence="13 14">
    <name type="scientific">Perca fluviatilis</name>
    <name type="common">European perch</name>
    <dbReference type="NCBI Taxonomy" id="8168"/>
    <lineage>
        <taxon>Eukaryota</taxon>
        <taxon>Metazoa</taxon>
        <taxon>Chordata</taxon>
        <taxon>Craniata</taxon>
        <taxon>Vertebrata</taxon>
        <taxon>Euteleostomi</taxon>
        <taxon>Actinopterygii</taxon>
        <taxon>Neopterygii</taxon>
        <taxon>Teleostei</taxon>
        <taxon>Neoteleostei</taxon>
        <taxon>Acanthomorphata</taxon>
        <taxon>Eupercaria</taxon>
        <taxon>Perciformes</taxon>
        <taxon>Percoidei</taxon>
        <taxon>Percidae</taxon>
        <taxon>Percinae</taxon>
        <taxon>Perca</taxon>
    </lineage>
</organism>
<accession>A0A6A5FRG2</accession>
<dbReference type="PANTHER" id="PTHR11347">
    <property type="entry name" value="CYCLIC NUCLEOTIDE PHOSPHODIESTERASE"/>
    <property type="match status" value="1"/>
</dbReference>
<dbReference type="EC" id="3.1.4.-" evidence="10"/>
<dbReference type="InterPro" id="IPR003607">
    <property type="entry name" value="HD/PDEase_dom"/>
</dbReference>
<dbReference type="Pfam" id="PF00233">
    <property type="entry name" value="PDEase_I"/>
    <property type="match status" value="1"/>
</dbReference>
<feature type="compositionally biased region" description="Basic and acidic residues" evidence="11">
    <location>
        <begin position="455"/>
        <end position="473"/>
    </location>
</feature>
<evidence type="ECO:0000313" key="13">
    <source>
        <dbReference type="EMBL" id="KAF1394732.1"/>
    </source>
</evidence>
<evidence type="ECO:0000256" key="7">
    <source>
        <dbReference type="PIRSR" id="PIRSR623088-1"/>
    </source>
</evidence>
<evidence type="ECO:0000313" key="14">
    <source>
        <dbReference type="Proteomes" id="UP000465112"/>
    </source>
</evidence>
<comment type="caution">
    <text evidence="13">The sequence shown here is derived from an EMBL/GenBank/DDBJ whole genome shotgun (WGS) entry which is preliminary data.</text>
</comment>
<comment type="pathway">
    <text evidence="1">Purine metabolism; 3',5'-cyclic AMP degradation; AMP from 3',5'-cyclic AMP: step 1/1.</text>
</comment>
<dbReference type="GO" id="GO:0004115">
    <property type="term" value="F:3',5'-cyclic-AMP phosphodiesterase activity"/>
    <property type="evidence" value="ECO:0007669"/>
    <property type="project" value="UniProtKB-EC"/>
</dbReference>
<dbReference type="InterPro" id="IPR023088">
    <property type="entry name" value="PDEase"/>
</dbReference>
<feature type="binding site" evidence="9">
    <location>
        <position position="196"/>
    </location>
    <ligand>
        <name>Zn(2+)</name>
        <dbReference type="ChEBI" id="CHEBI:29105"/>
        <label>1</label>
    </ligand>
</feature>
<proteinExistence type="inferred from homology"/>
<feature type="active site" description="Proton donor" evidence="7">
    <location>
        <position position="155"/>
    </location>
</feature>
<keyword evidence="14" id="KW-1185">Reference proteome</keyword>
<evidence type="ECO:0000256" key="3">
    <source>
        <dbReference type="ARBA" id="ARBA00022723"/>
    </source>
</evidence>
<evidence type="ECO:0000256" key="10">
    <source>
        <dbReference type="RuleBase" id="RU363067"/>
    </source>
</evidence>
<feature type="binding site" evidence="8">
    <location>
        <begin position="155"/>
        <end position="159"/>
    </location>
    <ligand>
        <name>AMP</name>
        <dbReference type="ChEBI" id="CHEBI:456215"/>
    </ligand>
</feature>
<evidence type="ECO:0000256" key="11">
    <source>
        <dbReference type="SAM" id="MobiDB-lite"/>
    </source>
</evidence>
<feature type="binding site" evidence="8">
    <location>
        <position position="196"/>
    </location>
    <ligand>
        <name>AMP</name>
        <dbReference type="ChEBI" id="CHEBI:456215"/>
    </ligand>
</feature>
<evidence type="ECO:0000256" key="1">
    <source>
        <dbReference type="ARBA" id="ARBA00004703"/>
    </source>
</evidence>
<feature type="binding site" evidence="9">
    <location>
        <position position="195"/>
    </location>
    <ligand>
        <name>Zn(2+)</name>
        <dbReference type="ChEBI" id="CHEBI:29105"/>
        <label>1</label>
    </ligand>
</feature>
<dbReference type="EMBL" id="VHII01000001">
    <property type="protein sequence ID" value="KAF1394732.1"/>
    <property type="molecule type" value="Genomic_DNA"/>
</dbReference>
<evidence type="ECO:0000256" key="4">
    <source>
        <dbReference type="ARBA" id="ARBA00022801"/>
    </source>
</evidence>
<feature type="region of interest" description="Disordered" evidence="11">
    <location>
        <begin position="437"/>
        <end position="754"/>
    </location>
</feature>
<feature type="compositionally biased region" description="Acidic residues" evidence="11">
    <location>
        <begin position="717"/>
        <end position="740"/>
    </location>
</feature>
<comment type="catalytic activity">
    <reaction evidence="6">
        <text>3',5'-cyclic AMP + H2O = AMP + H(+)</text>
        <dbReference type="Rhea" id="RHEA:25277"/>
        <dbReference type="ChEBI" id="CHEBI:15377"/>
        <dbReference type="ChEBI" id="CHEBI:15378"/>
        <dbReference type="ChEBI" id="CHEBI:58165"/>
        <dbReference type="ChEBI" id="CHEBI:456215"/>
        <dbReference type="EC" id="3.1.4.53"/>
    </reaction>
    <physiologicalReaction direction="left-to-right" evidence="6">
        <dbReference type="Rhea" id="RHEA:25278"/>
    </physiologicalReaction>
</comment>
<dbReference type="UniPathway" id="UPA00762">
    <property type="reaction ID" value="UER00747"/>
</dbReference>
<keyword evidence="4 10" id="KW-0378">Hydrolase</keyword>
<feature type="binding site" evidence="9">
    <location>
        <position position="313"/>
    </location>
    <ligand>
        <name>Zn(2+)</name>
        <dbReference type="ChEBI" id="CHEBI:29105"/>
        <label>1</label>
    </ligand>
</feature>
<dbReference type="CDD" id="cd00077">
    <property type="entry name" value="HDc"/>
    <property type="match status" value="1"/>
</dbReference>
<comment type="cofactor">
    <cofactor evidence="10">
        <name>a divalent metal cation</name>
        <dbReference type="ChEBI" id="CHEBI:60240"/>
    </cofactor>
    <text evidence="10">Binds 2 divalent metal cations per subunit. Site 1 may preferentially bind zinc ions, while site 2 has a preference for magnesium and/or manganese ions.</text>
</comment>
<keyword evidence="3 9" id="KW-0479">Metal-binding</keyword>
<dbReference type="Pfam" id="PF18100">
    <property type="entry name" value="PDE4_UCR"/>
    <property type="match status" value="1"/>
</dbReference>
<dbReference type="Proteomes" id="UP000465112">
    <property type="component" value="Chromosome 1"/>
</dbReference>
<protein>
    <recommendedName>
        <fullName evidence="10">Phosphodiesterase</fullName>
        <ecNumber evidence="10">3.1.4.-</ecNumber>
    </recommendedName>
</protein>
<keyword evidence="5" id="KW-0114">cAMP</keyword>
<feature type="compositionally biased region" description="Acidic residues" evidence="11">
    <location>
        <begin position="482"/>
        <end position="708"/>
    </location>
</feature>
<feature type="binding site" evidence="9">
    <location>
        <position position="159"/>
    </location>
    <ligand>
        <name>Zn(2+)</name>
        <dbReference type="ChEBI" id="CHEBI:29105"/>
        <label>1</label>
    </ligand>
</feature>
<dbReference type="SUPFAM" id="SSF109604">
    <property type="entry name" value="HD-domain/PDEase-like"/>
    <property type="match status" value="1"/>
</dbReference>
<dbReference type="PROSITE" id="PS51845">
    <property type="entry name" value="PDEASE_I_2"/>
    <property type="match status" value="1"/>
</dbReference>
<dbReference type="AlphaFoldDB" id="A0A6A5FRG2"/>